<dbReference type="AlphaFoldDB" id="A0A9N7UF97"/>
<dbReference type="InterPro" id="IPR000719">
    <property type="entry name" value="Prot_kinase_dom"/>
</dbReference>
<evidence type="ECO:0000256" key="9">
    <source>
        <dbReference type="ARBA" id="ARBA00048679"/>
    </source>
</evidence>
<evidence type="ECO:0000256" key="12">
    <source>
        <dbReference type="PIRSR" id="PIRSR037993-2"/>
    </source>
</evidence>
<evidence type="ECO:0000256" key="8">
    <source>
        <dbReference type="ARBA" id="ARBA00047899"/>
    </source>
</evidence>
<comment type="caution">
    <text evidence="16">The sequence shown here is derived from an EMBL/GenBank/DDBJ whole genome shotgun (WGS) entry which is preliminary data.</text>
</comment>
<reference evidence="16" key="1">
    <citation type="submission" date="2020-03" db="EMBL/GenBank/DDBJ databases">
        <authorList>
            <person name="Weist P."/>
        </authorList>
    </citation>
    <scope>NUCLEOTIDE SEQUENCE</scope>
</reference>
<organism evidence="16 17">
    <name type="scientific">Pleuronectes platessa</name>
    <name type="common">European plaice</name>
    <dbReference type="NCBI Taxonomy" id="8262"/>
    <lineage>
        <taxon>Eukaryota</taxon>
        <taxon>Metazoa</taxon>
        <taxon>Chordata</taxon>
        <taxon>Craniata</taxon>
        <taxon>Vertebrata</taxon>
        <taxon>Euteleostomi</taxon>
        <taxon>Actinopterygii</taxon>
        <taxon>Neopterygii</taxon>
        <taxon>Teleostei</taxon>
        <taxon>Neoteleostei</taxon>
        <taxon>Acanthomorphata</taxon>
        <taxon>Carangaria</taxon>
        <taxon>Pleuronectiformes</taxon>
        <taxon>Pleuronectoidei</taxon>
        <taxon>Pleuronectidae</taxon>
        <taxon>Pleuronectes</taxon>
    </lineage>
</organism>
<keyword evidence="17" id="KW-1185">Reference proteome</keyword>
<dbReference type="GO" id="GO:0007346">
    <property type="term" value="P:regulation of mitotic cell cycle"/>
    <property type="evidence" value="ECO:0007669"/>
    <property type="project" value="TreeGrafter"/>
</dbReference>
<gene>
    <name evidence="16" type="ORF">PLEPLA_LOCUS17121</name>
</gene>
<keyword evidence="2 10" id="KW-0723">Serine/threonine-protein kinase</keyword>
<dbReference type="InterPro" id="IPR051138">
    <property type="entry name" value="PIM_Ser/Thr_kinase"/>
</dbReference>
<comment type="function">
    <text evidence="10">Proto-oncogene with serine/threonine kinase activity involved in cell survival and cell proliferation.</text>
</comment>
<dbReference type="PIRSF" id="PIRSF037993">
    <property type="entry name" value="STPK_Pim-1"/>
    <property type="match status" value="1"/>
</dbReference>
<dbReference type="GO" id="GO:0106310">
    <property type="term" value="F:protein serine kinase activity"/>
    <property type="evidence" value="ECO:0007669"/>
    <property type="project" value="UniProtKB-UniRule"/>
</dbReference>
<keyword evidence="5 10" id="KW-0547">Nucleotide-binding</keyword>
<dbReference type="PROSITE" id="PS50011">
    <property type="entry name" value="PROTEIN_KINASE_DOM"/>
    <property type="match status" value="1"/>
</dbReference>
<evidence type="ECO:0000256" key="10">
    <source>
        <dbReference type="PIRNR" id="PIRNR037993"/>
    </source>
</evidence>
<dbReference type="InterPro" id="IPR017441">
    <property type="entry name" value="Protein_kinase_ATP_BS"/>
</dbReference>
<proteinExistence type="inferred from homology"/>
<comment type="catalytic activity">
    <reaction evidence="8 10">
        <text>L-threonyl-[protein] + ATP = O-phospho-L-threonyl-[protein] + ADP + H(+)</text>
        <dbReference type="Rhea" id="RHEA:46608"/>
        <dbReference type="Rhea" id="RHEA-COMP:11060"/>
        <dbReference type="Rhea" id="RHEA-COMP:11605"/>
        <dbReference type="ChEBI" id="CHEBI:15378"/>
        <dbReference type="ChEBI" id="CHEBI:30013"/>
        <dbReference type="ChEBI" id="CHEBI:30616"/>
        <dbReference type="ChEBI" id="CHEBI:61977"/>
        <dbReference type="ChEBI" id="CHEBI:456216"/>
        <dbReference type="EC" id="2.7.11.1"/>
    </reaction>
</comment>
<comment type="catalytic activity">
    <reaction evidence="9 10">
        <text>L-seryl-[protein] + ATP = O-phospho-L-seryl-[protein] + ADP + H(+)</text>
        <dbReference type="Rhea" id="RHEA:17989"/>
        <dbReference type="Rhea" id="RHEA-COMP:9863"/>
        <dbReference type="Rhea" id="RHEA-COMP:11604"/>
        <dbReference type="ChEBI" id="CHEBI:15378"/>
        <dbReference type="ChEBI" id="CHEBI:29999"/>
        <dbReference type="ChEBI" id="CHEBI:30616"/>
        <dbReference type="ChEBI" id="CHEBI:83421"/>
        <dbReference type="ChEBI" id="CHEBI:456216"/>
        <dbReference type="EC" id="2.7.11.1"/>
    </reaction>
</comment>
<comment type="similarity">
    <text evidence="1 10">Belongs to the protein kinase superfamily. CAMK Ser/Thr protein kinase family. PIM subfamily.</text>
</comment>
<protein>
    <recommendedName>
        <fullName evidence="10">Serine/threonine-protein kinase</fullName>
        <ecNumber evidence="10">2.7.11.1</ecNumber>
    </recommendedName>
</protein>
<evidence type="ECO:0000256" key="2">
    <source>
        <dbReference type="ARBA" id="ARBA00022527"/>
    </source>
</evidence>
<keyword evidence="3" id="KW-0597">Phosphoprotein</keyword>
<dbReference type="EMBL" id="CADEAL010001113">
    <property type="protein sequence ID" value="CAB1429146.1"/>
    <property type="molecule type" value="Genomic_DNA"/>
</dbReference>
<dbReference type="GO" id="GO:0004674">
    <property type="term" value="F:protein serine/threonine kinase activity"/>
    <property type="evidence" value="ECO:0007669"/>
    <property type="project" value="UniProtKB-UniRule"/>
</dbReference>
<dbReference type="Pfam" id="PF00069">
    <property type="entry name" value="Pkinase"/>
    <property type="match status" value="1"/>
</dbReference>
<feature type="domain" description="Protein kinase" evidence="15">
    <location>
        <begin position="109"/>
        <end position="367"/>
    </location>
</feature>
<dbReference type="SMART" id="SM00220">
    <property type="entry name" value="S_TKc"/>
    <property type="match status" value="1"/>
</dbReference>
<dbReference type="FunFam" id="3.30.200.20:FF:000475">
    <property type="entry name" value="Serine/threonine-protein kinase"/>
    <property type="match status" value="1"/>
</dbReference>
<dbReference type="SUPFAM" id="SSF56112">
    <property type="entry name" value="Protein kinase-like (PK-like)"/>
    <property type="match status" value="1"/>
</dbReference>
<evidence type="ECO:0000313" key="17">
    <source>
        <dbReference type="Proteomes" id="UP001153269"/>
    </source>
</evidence>
<dbReference type="EC" id="2.7.11.1" evidence="10"/>
<feature type="binding site" evidence="12">
    <location>
        <position position="204"/>
    </location>
    <ligand>
        <name>ATP</name>
        <dbReference type="ChEBI" id="CHEBI:30616"/>
    </ligand>
</feature>
<dbReference type="PANTHER" id="PTHR22984">
    <property type="entry name" value="SERINE/THREONINE-PROTEIN KINASE PIM"/>
    <property type="match status" value="1"/>
</dbReference>
<evidence type="ECO:0000256" key="7">
    <source>
        <dbReference type="ARBA" id="ARBA00022840"/>
    </source>
</evidence>
<evidence type="ECO:0000259" key="15">
    <source>
        <dbReference type="PROSITE" id="PS50011"/>
    </source>
</evidence>
<evidence type="ECO:0000256" key="3">
    <source>
        <dbReference type="ARBA" id="ARBA00022553"/>
    </source>
</evidence>
<dbReference type="Gene3D" id="1.10.510.10">
    <property type="entry name" value="Transferase(Phosphotransferase) domain 1"/>
    <property type="match status" value="1"/>
</dbReference>
<dbReference type="InterPro" id="IPR017348">
    <property type="entry name" value="PIM1/2/3"/>
</dbReference>
<feature type="binding site" evidence="12 13">
    <location>
        <position position="138"/>
    </location>
    <ligand>
        <name>ATP</name>
        <dbReference type="ChEBI" id="CHEBI:30616"/>
    </ligand>
</feature>
<feature type="compositionally biased region" description="Polar residues" evidence="14">
    <location>
        <begin position="13"/>
        <end position="22"/>
    </location>
</feature>
<dbReference type="GO" id="GO:0043066">
    <property type="term" value="P:negative regulation of apoptotic process"/>
    <property type="evidence" value="ECO:0007669"/>
    <property type="project" value="UniProtKB-UniRule"/>
</dbReference>
<keyword evidence="6 10" id="KW-0418">Kinase</keyword>
<dbReference type="GO" id="GO:0005524">
    <property type="term" value="F:ATP binding"/>
    <property type="evidence" value="ECO:0007669"/>
    <property type="project" value="UniProtKB-UniRule"/>
</dbReference>
<evidence type="ECO:0000256" key="13">
    <source>
        <dbReference type="PROSITE-ProRule" id="PRU10141"/>
    </source>
</evidence>
<feature type="binding site" evidence="12">
    <location>
        <position position="197"/>
    </location>
    <ligand>
        <name>ATP</name>
        <dbReference type="ChEBI" id="CHEBI:30616"/>
    </ligand>
</feature>
<evidence type="ECO:0000313" key="16">
    <source>
        <dbReference type="EMBL" id="CAB1429146.1"/>
    </source>
</evidence>
<dbReference type="Proteomes" id="UP001153269">
    <property type="component" value="Unassembled WGS sequence"/>
</dbReference>
<evidence type="ECO:0000256" key="5">
    <source>
        <dbReference type="ARBA" id="ARBA00022741"/>
    </source>
</evidence>
<dbReference type="Gene3D" id="3.30.200.20">
    <property type="entry name" value="Phosphorylase Kinase, domain 1"/>
    <property type="match status" value="1"/>
</dbReference>
<dbReference type="PANTHER" id="PTHR22984:SF11">
    <property type="entry name" value="AURORA KINASE-RELATED"/>
    <property type="match status" value="1"/>
</dbReference>
<evidence type="ECO:0000256" key="1">
    <source>
        <dbReference type="ARBA" id="ARBA00005505"/>
    </source>
</evidence>
<dbReference type="InterPro" id="IPR011009">
    <property type="entry name" value="Kinase-like_dom_sf"/>
</dbReference>
<dbReference type="GO" id="GO:0005737">
    <property type="term" value="C:cytoplasm"/>
    <property type="evidence" value="ECO:0007669"/>
    <property type="project" value="UniProtKB-UniRule"/>
</dbReference>
<sequence>MTSNLKEMDPSETPHTLQTEMKASSEADGPDLKDCSVKTRKRKVSKNNDGQAGKTKREADKESASCLVDVAPTKAEVRERRKKAIRARKVKNRRRVSINRQRANFVAQYWQLDQIGKGGFGCVFAGYRKADWRPVAIKHVEDKSLLKPVCLNGKELPTEVAIMTKLAAEKNDSEGMSAPIELLDWYDLGNELILVMERPFHCKDLHNYTNDHGTVPEWKAKILMRQLVDAAIGLEKRQIFHRDIKLENILIDTGSMFPEVRLIDFGMSKIVEKDTIFTLFSGTEAYKPPEWYFQSCYTPGPTTVWQLGTVLFEILQKVNFSTQDFLQRKLKMPSKPSENCKDFLQLCLRKDPALRSTLTELQHHPWLR</sequence>
<evidence type="ECO:0000256" key="14">
    <source>
        <dbReference type="SAM" id="MobiDB-lite"/>
    </source>
</evidence>
<name>A0A9N7UF97_PLEPL</name>
<dbReference type="InterPro" id="IPR008271">
    <property type="entry name" value="Ser/Thr_kinase_AS"/>
</dbReference>
<evidence type="ECO:0000256" key="4">
    <source>
        <dbReference type="ARBA" id="ARBA00022679"/>
    </source>
</evidence>
<keyword evidence="7 10" id="KW-0067">ATP-binding</keyword>
<accession>A0A9N7UF97</accession>
<feature type="region of interest" description="Disordered" evidence="14">
    <location>
        <begin position="1"/>
        <end position="64"/>
    </location>
</feature>
<evidence type="ECO:0000256" key="11">
    <source>
        <dbReference type="PIRSR" id="PIRSR037993-1"/>
    </source>
</evidence>
<feature type="active site" description="Proton acceptor" evidence="11">
    <location>
        <position position="243"/>
    </location>
</feature>
<keyword evidence="4 10" id="KW-0808">Transferase</keyword>
<dbReference type="PROSITE" id="PS00108">
    <property type="entry name" value="PROTEIN_KINASE_ST"/>
    <property type="match status" value="1"/>
</dbReference>
<evidence type="ECO:0000256" key="6">
    <source>
        <dbReference type="ARBA" id="ARBA00022777"/>
    </source>
</evidence>
<dbReference type="PROSITE" id="PS00107">
    <property type="entry name" value="PROTEIN_KINASE_ATP"/>
    <property type="match status" value="1"/>
</dbReference>